<comment type="function">
    <text evidence="1">Antiterminator that binds to cis-acting regulatory sequences on the mRNA in the presence of histidine, thereby suppressing transcription termination and activating the hut operon for histidine utilization.</text>
</comment>
<comment type="subunit">
    <text evidence="3">Homohexamer.</text>
</comment>
<dbReference type="InterPro" id="IPR015111">
    <property type="entry name" value="Regulatory_HutP"/>
</dbReference>
<organism evidence="9">
    <name type="scientific">uncultured Sporomusa sp</name>
    <dbReference type="NCBI Taxonomy" id="307249"/>
    <lineage>
        <taxon>Bacteria</taxon>
        <taxon>Bacillati</taxon>
        <taxon>Bacillota</taxon>
        <taxon>Negativicutes</taxon>
        <taxon>Selenomonadales</taxon>
        <taxon>Sporomusaceae</taxon>
        <taxon>Sporomusa</taxon>
        <taxon>environmental samples</taxon>
    </lineage>
</organism>
<evidence type="ECO:0000256" key="5">
    <source>
        <dbReference type="ARBA" id="ARBA00022884"/>
    </source>
</evidence>
<evidence type="ECO:0000256" key="1">
    <source>
        <dbReference type="ARBA" id="ARBA00002945"/>
    </source>
</evidence>
<evidence type="ECO:0000256" key="6">
    <source>
        <dbReference type="ARBA" id="ARBA00023015"/>
    </source>
</evidence>
<name>A0A212LZY4_9FIRM</name>
<keyword evidence="5" id="KW-0694">RNA-binding</keyword>
<evidence type="ECO:0000313" key="9">
    <source>
        <dbReference type="EMBL" id="SCM83076.1"/>
    </source>
</evidence>
<dbReference type="AlphaFoldDB" id="A0A212LZY4"/>
<accession>A0A212LZY4</accession>
<protein>
    <recommendedName>
        <fullName evidence="4">Hut operon positive regulatory protein</fullName>
    </recommendedName>
</protein>
<keyword evidence="8" id="KW-0804">Transcription</keyword>
<dbReference type="InterPro" id="IPR036482">
    <property type="entry name" value="Regulatory_HutP_sf"/>
</dbReference>
<dbReference type="Gene3D" id="3.40.1510.10">
    <property type="entry name" value="Hut operon regulatory protein HutP"/>
    <property type="match status" value="1"/>
</dbReference>
<dbReference type="SUPFAM" id="SSF111064">
    <property type="entry name" value="Hut operon positive regulatory protein HutP"/>
    <property type="match status" value="1"/>
</dbReference>
<dbReference type="RefSeq" id="WP_288185598.1">
    <property type="nucleotide sequence ID" value="NZ_LT608335.1"/>
</dbReference>
<proteinExistence type="inferred from homology"/>
<comment type="similarity">
    <text evidence="2">Belongs to the HutP family.</text>
</comment>
<dbReference type="Pfam" id="PF09021">
    <property type="entry name" value="HutP"/>
    <property type="match status" value="1"/>
</dbReference>
<keyword evidence="6" id="KW-0805">Transcription regulation</keyword>
<dbReference type="EMBL" id="FMJE01000006">
    <property type="protein sequence ID" value="SCM83076.1"/>
    <property type="molecule type" value="Genomic_DNA"/>
</dbReference>
<gene>
    <name evidence="9" type="primary">hutP</name>
    <name evidence="9" type="ORF">KL86SPO_60038</name>
</gene>
<reference evidence="9" key="1">
    <citation type="submission" date="2016-08" db="EMBL/GenBank/DDBJ databases">
        <authorList>
            <person name="Seilhamer J.J."/>
        </authorList>
    </citation>
    <scope>NUCLEOTIDE SEQUENCE</scope>
    <source>
        <strain evidence="9">86</strain>
    </source>
</reference>
<evidence type="ECO:0000256" key="3">
    <source>
        <dbReference type="ARBA" id="ARBA00011643"/>
    </source>
</evidence>
<keyword evidence="7" id="KW-0010">Activator</keyword>
<evidence type="ECO:0000256" key="4">
    <source>
        <dbReference type="ARBA" id="ARBA00019377"/>
    </source>
</evidence>
<dbReference type="GO" id="GO:0003723">
    <property type="term" value="F:RNA binding"/>
    <property type="evidence" value="ECO:0007669"/>
    <property type="project" value="UniProtKB-KW"/>
</dbReference>
<evidence type="ECO:0000256" key="8">
    <source>
        <dbReference type="ARBA" id="ARBA00023163"/>
    </source>
</evidence>
<sequence length="164" mass="17655">MRHESAVVRTANLKKVVGNPMMSLGKAAVLLVLHSGAEEAEFLQQGIQGKYRTFKGKVGSMDSSKIFASVETAAKREGLIGDNYREEHALYHSILEAYHGICRGHVGLGNVLRSAGLLFSVIRGPKEPGSADDGDWIAVALYGYMGAPMKGFEHEVLGLGMNPI</sequence>
<evidence type="ECO:0000256" key="7">
    <source>
        <dbReference type="ARBA" id="ARBA00023159"/>
    </source>
</evidence>
<evidence type="ECO:0000256" key="2">
    <source>
        <dbReference type="ARBA" id="ARBA00009992"/>
    </source>
</evidence>